<dbReference type="KEGG" id="paby:Ga0080574_TMP2772"/>
<keyword evidence="2" id="KW-1185">Reference proteome</keyword>
<dbReference type="RefSeq" id="WP_076705980.1">
    <property type="nucleotide sequence ID" value="NZ_CP015093.1"/>
</dbReference>
<dbReference type="STRING" id="1250539.Ga0080574_TMP2772"/>
<dbReference type="Proteomes" id="UP000187059">
    <property type="component" value="Chromosome"/>
</dbReference>
<sequence>MTLKITKSDEVIEVSNICFTIYSQPGLGKTSLSFTASRPLMLDFDKGSHRAVNRKDVVQVSDWRDVAEITAADVADHDTIIIDTVGKALDSLSADIIRTSPKLGYGGALNQQGWGQLGTRFGAYLKMLRSFGKDVVLISHMDEKHDGDAIKERLKIAGGSKDLVLTDSDVIARISIFNRQRNLVFSPTESAFGKDPAGIGTMPLPEASSDASPTCLADIISTIKGKLNALSEAQIERQAEVEWFRETLPNMQSADEINGVLGRASQAGLDVKKMVAARAKALGLTFDVQAKEYAERKDAA</sequence>
<gene>
    <name evidence="1" type="ORF">Ga0080574_TMP2772</name>
</gene>
<dbReference type="Pfam" id="PF13479">
    <property type="entry name" value="AAA_24"/>
    <property type="match status" value="1"/>
</dbReference>
<reference evidence="1 2" key="1">
    <citation type="submission" date="2016-04" db="EMBL/GenBank/DDBJ databases">
        <title>Deep-sea bacteria in the southern Pacific.</title>
        <authorList>
            <person name="Tang K."/>
        </authorList>
    </citation>
    <scope>NUCLEOTIDE SEQUENCE [LARGE SCALE GENOMIC DNA]</scope>
    <source>
        <strain evidence="1 2">JLT2014</strain>
    </source>
</reference>
<evidence type="ECO:0000313" key="2">
    <source>
        <dbReference type="Proteomes" id="UP000187059"/>
    </source>
</evidence>
<protein>
    <submittedName>
        <fullName evidence="1">AAA domain-containing protein</fullName>
    </submittedName>
</protein>
<accession>A0A1P8UUS6</accession>
<dbReference type="EMBL" id="CP015093">
    <property type="protein sequence ID" value="APZ53106.1"/>
    <property type="molecule type" value="Genomic_DNA"/>
</dbReference>
<name>A0A1P8UUS6_9RHOB</name>
<dbReference type="AlphaFoldDB" id="A0A1P8UUS6"/>
<organism evidence="1 2">
    <name type="scientific">Salipiger abyssi</name>
    <dbReference type="NCBI Taxonomy" id="1250539"/>
    <lineage>
        <taxon>Bacteria</taxon>
        <taxon>Pseudomonadati</taxon>
        <taxon>Pseudomonadota</taxon>
        <taxon>Alphaproteobacteria</taxon>
        <taxon>Rhodobacterales</taxon>
        <taxon>Roseobacteraceae</taxon>
        <taxon>Salipiger</taxon>
    </lineage>
</organism>
<proteinExistence type="predicted"/>
<evidence type="ECO:0000313" key="1">
    <source>
        <dbReference type="EMBL" id="APZ53106.1"/>
    </source>
</evidence>